<keyword evidence="2" id="KW-1185">Reference proteome</keyword>
<evidence type="ECO:0000313" key="2">
    <source>
        <dbReference type="Proteomes" id="UP001165121"/>
    </source>
</evidence>
<gene>
    <name evidence="1" type="ORF">Pfra01_000799900</name>
</gene>
<dbReference type="EMBL" id="BSXT01000714">
    <property type="protein sequence ID" value="GMF32939.1"/>
    <property type="molecule type" value="Genomic_DNA"/>
</dbReference>
<dbReference type="Proteomes" id="UP001165121">
    <property type="component" value="Unassembled WGS sequence"/>
</dbReference>
<organism evidence="1 2">
    <name type="scientific">Phytophthora fragariaefolia</name>
    <dbReference type="NCBI Taxonomy" id="1490495"/>
    <lineage>
        <taxon>Eukaryota</taxon>
        <taxon>Sar</taxon>
        <taxon>Stramenopiles</taxon>
        <taxon>Oomycota</taxon>
        <taxon>Peronosporomycetes</taxon>
        <taxon>Peronosporales</taxon>
        <taxon>Peronosporaceae</taxon>
        <taxon>Phytophthora</taxon>
    </lineage>
</organism>
<proteinExistence type="predicted"/>
<dbReference type="OrthoDB" id="127215at2759"/>
<accession>A0A9W6X7D2</accession>
<dbReference type="AlphaFoldDB" id="A0A9W6X7D2"/>
<reference evidence="1" key="1">
    <citation type="submission" date="2023-04" db="EMBL/GenBank/DDBJ databases">
        <title>Phytophthora fragariaefolia NBRC 109709.</title>
        <authorList>
            <person name="Ichikawa N."/>
            <person name="Sato H."/>
            <person name="Tonouchi N."/>
        </authorList>
    </citation>
    <scope>NUCLEOTIDE SEQUENCE</scope>
    <source>
        <strain evidence="1">NBRC 109709</strain>
    </source>
</reference>
<sequence>MALEYPLYAHLAPGQWFFDNMTKTAILAQIHGGPEAAPAHRYKIEAFKQELSRISIDMKSRVLKVTFKGKMTAAKWAGWQLPLASKLISLIDYDMIRERARRTHELVMLDYYSFEVGVRKGVMSSREMFALLADGLGLAIQEMMPQTGVHERQWQVRVRASECPKCIEGKSYVMLGEVEVIFHHAGTHVNWPCRTCASPEHPTRFCTMTTQDAENEKKKFMCAVETTAPRGFARAGTTGCRHSKLMEYPEELLRKEGSGRS</sequence>
<evidence type="ECO:0000313" key="1">
    <source>
        <dbReference type="EMBL" id="GMF32939.1"/>
    </source>
</evidence>
<protein>
    <submittedName>
        <fullName evidence="1">Unnamed protein product</fullName>
    </submittedName>
</protein>
<name>A0A9W6X7D2_9STRA</name>
<comment type="caution">
    <text evidence="1">The sequence shown here is derived from an EMBL/GenBank/DDBJ whole genome shotgun (WGS) entry which is preliminary data.</text>
</comment>